<evidence type="ECO:0000313" key="2">
    <source>
        <dbReference type="EMBL" id="KAH8103938.1"/>
    </source>
</evidence>
<name>A0A8K0XSM7_9AGAR</name>
<evidence type="ECO:0000313" key="3">
    <source>
        <dbReference type="Proteomes" id="UP000813824"/>
    </source>
</evidence>
<feature type="region of interest" description="Disordered" evidence="1">
    <location>
        <begin position="65"/>
        <end position="87"/>
    </location>
</feature>
<keyword evidence="3" id="KW-1185">Reference proteome</keyword>
<comment type="caution">
    <text evidence="2">The sequence shown here is derived from an EMBL/GenBank/DDBJ whole genome shotgun (WGS) entry which is preliminary data.</text>
</comment>
<reference evidence="2" key="1">
    <citation type="journal article" date="2021" name="New Phytol.">
        <title>Evolutionary innovations through gain and loss of genes in the ectomycorrhizal Boletales.</title>
        <authorList>
            <person name="Wu G."/>
            <person name="Miyauchi S."/>
            <person name="Morin E."/>
            <person name="Kuo A."/>
            <person name="Drula E."/>
            <person name="Varga T."/>
            <person name="Kohler A."/>
            <person name="Feng B."/>
            <person name="Cao Y."/>
            <person name="Lipzen A."/>
            <person name="Daum C."/>
            <person name="Hundley H."/>
            <person name="Pangilinan J."/>
            <person name="Johnson J."/>
            <person name="Barry K."/>
            <person name="LaButti K."/>
            <person name="Ng V."/>
            <person name="Ahrendt S."/>
            <person name="Min B."/>
            <person name="Choi I.G."/>
            <person name="Park H."/>
            <person name="Plett J.M."/>
            <person name="Magnuson J."/>
            <person name="Spatafora J.W."/>
            <person name="Nagy L.G."/>
            <person name="Henrissat B."/>
            <person name="Grigoriev I.V."/>
            <person name="Yang Z.L."/>
            <person name="Xu J."/>
            <person name="Martin F.M."/>
        </authorList>
    </citation>
    <scope>NUCLEOTIDE SEQUENCE</scope>
    <source>
        <strain evidence="2">KKN 215</strain>
    </source>
</reference>
<feature type="compositionally biased region" description="Basic and acidic residues" evidence="1">
    <location>
        <begin position="155"/>
        <end position="166"/>
    </location>
</feature>
<sequence length="279" mass="31796">MKKDRGGGDVVQSLITALADFTDRILAELFTQLDVTGKKLKDREDELVKSDAQFSEALNTATKSTQLLNEANQEKENLSKEKESLSKEKEVWKKQRKALIQERDEAKRVIKQRETAIDAHKSKAEKQVAKINNLEELLENRDRELTGLYERLQEMEDASRVRHEETTDYEDDDVDGMSVIVDNSSEPDFTFDQQPSPPRPSRKPNITVAVPVPPRKPMFSSDWNLGPPSKKRRVSGEEVIADESDLNAVMFSKTLGLDKEGRPVKGSLQLGDRRRYRNL</sequence>
<gene>
    <name evidence="2" type="ORF">BXZ70DRAFT_1005490</name>
</gene>
<feature type="compositionally biased region" description="Basic and acidic residues" evidence="1">
    <location>
        <begin position="72"/>
        <end position="87"/>
    </location>
</feature>
<accession>A0A8K0XSM7</accession>
<dbReference type="EMBL" id="JAEVFJ010000006">
    <property type="protein sequence ID" value="KAH8103938.1"/>
    <property type="molecule type" value="Genomic_DNA"/>
</dbReference>
<feature type="region of interest" description="Disordered" evidence="1">
    <location>
        <begin position="155"/>
        <end position="232"/>
    </location>
</feature>
<evidence type="ECO:0000256" key="1">
    <source>
        <dbReference type="SAM" id="MobiDB-lite"/>
    </source>
</evidence>
<organism evidence="2 3">
    <name type="scientific">Cristinia sonorae</name>
    <dbReference type="NCBI Taxonomy" id="1940300"/>
    <lineage>
        <taxon>Eukaryota</taxon>
        <taxon>Fungi</taxon>
        <taxon>Dikarya</taxon>
        <taxon>Basidiomycota</taxon>
        <taxon>Agaricomycotina</taxon>
        <taxon>Agaricomycetes</taxon>
        <taxon>Agaricomycetidae</taxon>
        <taxon>Agaricales</taxon>
        <taxon>Pleurotineae</taxon>
        <taxon>Stephanosporaceae</taxon>
        <taxon>Cristinia</taxon>
    </lineage>
</organism>
<proteinExistence type="predicted"/>
<feature type="region of interest" description="Disordered" evidence="1">
    <location>
        <begin position="258"/>
        <end position="279"/>
    </location>
</feature>
<protein>
    <submittedName>
        <fullName evidence="2">Uncharacterized protein</fullName>
    </submittedName>
</protein>
<dbReference type="Proteomes" id="UP000813824">
    <property type="component" value="Unassembled WGS sequence"/>
</dbReference>
<dbReference type="AlphaFoldDB" id="A0A8K0XSM7"/>